<gene>
    <name evidence="2" type="ORF">GCM10007350_26840</name>
</gene>
<proteinExistence type="predicted"/>
<reference evidence="3" key="1">
    <citation type="journal article" date="2019" name="Int. J. Syst. Evol. Microbiol.">
        <title>The Global Catalogue of Microorganisms (GCM) 10K type strain sequencing project: providing services to taxonomists for standard genome sequencing and annotation.</title>
        <authorList>
            <consortium name="The Broad Institute Genomics Platform"/>
            <consortium name="The Broad Institute Genome Sequencing Center for Infectious Disease"/>
            <person name="Wu L."/>
            <person name="Ma J."/>
        </authorList>
    </citation>
    <scope>NUCLEOTIDE SEQUENCE [LARGE SCALE GENOMIC DNA]</scope>
    <source>
        <strain evidence="3">KCTC 23701</strain>
    </source>
</reference>
<dbReference type="RefSeq" id="WP_189461409.1">
    <property type="nucleotide sequence ID" value="NZ_BMYO01000007.1"/>
</dbReference>
<evidence type="ECO:0000256" key="1">
    <source>
        <dbReference type="SAM" id="MobiDB-lite"/>
    </source>
</evidence>
<evidence type="ECO:0008006" key="4">
    <source>
        <dbReference type="Google" id="ProtNLM"/>
    </source>
</evidence>
<dbReference type="EMBL" id="BMYO01000007">
    <property type="protein sequence ID" value="GHD65798.1"/>
    <property type="molecule type" value="Genomic_DNA"/>
</dbReference>
<dbReference type="InterPro" id="IPR025577">
    <property type="entry name" value="FlxA"/>
</dbReference>
<dbReference type="Proteomes" id="UP000604737">
    <property type="component" value="Unassembled WGS sequence"/>
</dbReference>
<sequence length="113" mass="12422">MSTISVPSLGTSTQPVAGGGNINEQIERVKEKIQDTQDQISKLAHDDSLGPKEKKEIQQLLQAQLAMLQERLRQLIEQRSERSDKHAPARARLDANPVSEALQVVTGSVDVKV</sequence>
<feature type="compositionally biased region" description="Polar residues" evidence="1">
    <location>
        <begin position="1"/>
        <end position="15"/>
    </location>
</feature>
<dbReference type="Pfam" id="PF14282">
    <property type="entry name" value="FlxA"/>
    <property type="match status" value="1"/>
</dbReference>
<evidence type="ECO:0000313" key="3">
    <source>
        <dbReference type="Proteomes" id="UP000604737"/>
    </source>
</evidence>
<evidence type="ECO:0000313" key="2">
    <source>
        <dbReference type="EMBL" id="GHD65798.1"/>
    </source>
</evidence>
<keyword evidence="3" id="KW-1185">Reference proteome</keyword>
<protein>
    <recommendedName>
        <fullName evidence="4">FlxA-like protein</fullName>
    </recommendedName>
</protein>
<accession>A0ABQ3H1J3</accession>
<comment type="caution">
    <text evidence="2">The sequence shown here is derived from an EMBL/GenBank/DDBJ whole genome shotgun (WGS) entry which is preliminary data.</text>
</comment>
<organism evidence="2 3">
    <name type="scientific">Jeongeupia chitinilytica</name>
    <dbReference type="NCBI Taxonomy" id="1041641"/>
    <lineage>
        <taxon>Bacteria</taxon>
        <taxon>Pseudomonadati</taxon>
        <taxon>Pseudomonadota</taxon>
        <taxon>Betaproteobacteria</taxon>
        <taxon>Neisseriales</taxon>
        <taxon>Chitinibacteraceae</taxon>
        <taxon>Jeongeupia</taxon>
    </lineage>
</organism>
<feature type="region of interest" description="Disordered" evidence="1">
    <location>
        <begin position="1"/>
        <end position="22"/>
    </location>
</feature>
<name>A0ABQ3H1J3_9NEIS</name>